<name>A0A072TLW7_MEDTR</name>
<dbReference type="STRING" id="3880.A0A072TLW7"/>
<reference evidence="10" key="4">
    <citation type="journal article" date="2018" name="Nat. Plants">
        <title>Whole-genome landscape of Medicago truncatula symbiotic genes.</title>
        <authorList>
            <person name="Pecrix Y."/>
            <person name="Gamas P."/>
            <person name="Carrere S."/>
        </authorList>
    </citation>
    <scope>NUCLEOTIDE SEQUENCE</scope>
    <source>
        <tissue evidence="10">Leaves</tissue>
    </source>
</reference>
<keyword evidence="2" id="KW-0805">Transcription regulation</keyword>
<dbReference type="EMBL" id="CM001224">
    <property type="protein sequence ID" value="KEH17838.1"/>
    <property type="molecule type" value="Genomic_DNA"/>
</dbReference>
<accession>A0A072TLW7</accession>
<evidence type="ECO:0000313" key="10">
    <source>
        <dbReference type="EMBL" id="RHN38632.1"/>
    </source>
</evidence>
<evidence type="ECO:0000256" key="1">
    <source>
        <dbReference type="ARBA" id="ARBA00004123"/>
    </source>
</evidence>
<evidence type="ECO:0000313" key="12">
    <source>
        <dbReference type="Proteomes" id="UP000002051"/>
    </source>
</evidence>
<dbReference type="Proteomes" id="UP000265566">
    <property type="component" value="Chromosome 8"/>
</dbReference>
<organism evidence="9 12">
    <name type="scientific">Medicago truncatula</name>
    <name type="common">Barrel medic</name>
    <name type="synonym">Medicago tribuloides</name>
    <dbReference type="NCBI Taxonomy" id="3880"/>
    <lineage>
        <taxon>Eukaryota</taxon>
        <taxon>Viridiplantae</taxon>
        <taxon>Streptophyta</taxon>
        <taxon>Embryophyta</taxon>
        <taxon>Tracheophyta</taxon>
        <taxon>Spermatophyta</taxon>
        <taxon>Magnoliopsida</taxon>
        <taxon>eudicotyledons</taxon>
        <taxon>Gunneridae</taxon>
        <taxon>Pentapetalae</taxon>
        <taxon>rosids</taxon>
        <taxon>fabids</taxon>
        <taxon>Fabales</taxon>
        <taxon>Fabaceae</taxon>
        <taxon>Papilionoideae</taxon>
        <taxon>50 kb inversion clade</taxon>
        <taxon>NPAAA clade</taxon>
        <taxon>Hologalegina</taxon>
        <taxon>IRL clade</taxon>
        <taxon>Trifolieae</taxon>
        <taxon>Medicago</taxon>
    </lineage>
</organism>
<proteinExistence type="inferred from homology"/>
<dbReference type="InterPro" id="IPR001471">
    <property type="entry name" value="AP2/ERF_dom"/>
</dbReference>
<reference evidence="9 12" key="1">
    <citation type="journal article" date="2011" name="Nature">
        <title>The Medicago genome provides insight into the evolution of rhizobial symbioses.</title>
        <authorList>
            <person name="Young N.D."/>
            <person name="Debelle F."/>
            <person name="Oldroyd G.E."/>
            <person name="Geurts R."/>
            <person name="Cannon S.B."/>
            <person name="Udvardi M.K."/>
            <person name="Benedito V.A."/>
            <person name="Mayer K.F."/>
            <person name="Gouzy J."/>
            <person name="Schoof H."/>
            <person name="Van de Peer Y."/>
            <person name="Proost S."/>
            <person name="Cook D.R."/>
            <person name="Meyers B.C."/>
            <person name="Spannagl M."/>
            <person name="Cheung F."/>
            <person name="De Mita S."/>
            <person name="Krishnakumar V."/>
            <person name="Gundlach H."/>
            <person name="Zhou S."/>
            <person name="Mudge J."/>
            <person name="Bharti A.K."/>
            <person name="Murray J.D."/>
            <person name="Naoumkina M.A."/>
            <person name="Rosen B."/>
            <person name="Silverstein K.A."/>
            <person name="Tang H."/>
            <person name="Rombauts S."/>
            <person name="Zhao P.X."/>
            <person name="Zhou P."/>
            <person name="Barbe V."/>
            <person name="Bardou P."/>
            <person name="Bechner M."/>
            <person name="Bellec A."/>
            <person name="Berger A."/>
            <person name="Berges H."/>
            <person name="Bidwell S."/>
            <person name="Bisseling T."/>
            <person name="Choisne N."/>
            <person name="Couloux A."/>
            <person name="Denny R."/>
            <person name="Deshpande S."/>
            <person name="Dai X."/>
            <person name="Doyle J.J."/>
            <person name="Dudez A.M."/>
            <person name="Farmer A.D."/>
            <person name="Fouteau S."/>
            <person name="Franken C."/>
            <person name="Gibelin C."/>
            <person name="Gish J."/>
            <person name="Goldstein S."/>
            <person name="Gonzalez A.J."/>
            <person name="Green P.J."/>
            <person name="Hallab A."/>
            <person name="Hartog M."/>
            <person name="Hua A."/>
            <person name="Humphray S.J."/>
            <person name="Jeong D.H."/>
            <person name="Jing Y."/>
            <person name="Jocker A."/>
            <person name="Kenton S.M."/>
            <person name="Kim D.J."/>
            <person name="Klee K."/>
            <person name="Lai H."/>
            <person name="Lang C."/>
            <person name="Lin S."/>
            <person name="Macmil S.L."/>
            <person name="Magdelenat G."/>
            <person name="Matthews L."/>
            <person name="McCorrison J."/>
            <person name="Monaghan E.L."/>
            <person name="Mun J.H."/>
            <person name="Najar F.Z."/>
            <person name="Nicholson C."/>
            <person name="Noirot C."/>
            <person name="O'Bleness M."/>
            <person name="Paule C.R."/>
            <person name="Poulain J."/>
            <person name="Prion F."/>
            <person name="Qin B."/>
            <person name="Qu C."/>
            <person name="Retzel E.F."/>
            <person name="Riddle C."/>
            <person name="Sallet E."/>
            <person name="Samain S."/>
            <person name="Samson N."/>
            <person name="Sanders I."/>
            <person name="Saurat O."/>
            <person name="Scarpelli C."/>
            <person name="Schiex T."/>
            <person name="Segurens B."/>
            <person name="Severin A.J."/>
            <person name="Sherrier D.J."/>
            <person name="Shi R."/>
            <person name="Sims S."/>
            <person name="Singer S.R."/>
            <person name="Sinharoy S."/>
            <person name="Sterck L."/>
            <person name="Viollet A."/>
            <person name="Wang B.B."/>
            <person name="Wang K."/>
            <person name="Wang M."/>
            <person name="Wang X."/>
            <person name="Warfsmann J."/>
            <person name="Weissenbach J."/>
            <person name="White D.D."/>
            <person name="White J.D."/>
            <person name="Wiley G.B."/>
            <person name="Wincker P."/>
            <person name="Xing Y."/>
            <person name="Yang L."/>
            <person name="Yao Z."/>
            <person name="Ying F."/>
            <person name="Zhai J."/>
            <person name="Zhou L."/>
            <person name="Zuber A."/>
            <person name="Denarie J."/>
            <person name="Dixon R.A."/>
            <person name="May G.D."/>
            <person name="Schwartz D.C."/>
            <person name="Rogers J."/>
            <person name="Quetier F."/>
            <person name="Town C.D."/>
            <person name="Roe B.A."/>
        </authorList>
    </citation>
    <scope>NUCLEOTIDE SEQUENCE [LARGE SCALE GENOMIC DNA]</scope>
    <source>
        <strain evidence="9">A17</strain>
        <strain evidence="11 12">cv. Jemalong A17</strain>
    </source>
</reference>
<keyword evidence="4" id="KW-0804">Transcription</keyword>
<dbReference type="PROSITE" id="PS51032">
    <property type="entry name" value="AP2_ERF"/>
    <property type="match status" value="1"/>
</dbReference>
<dbReference type="GO" id="GO:0009873">
    <property type="term" value="P:ethylene-activated signaling pathway"/>
    <property type="evidence" value="ECO:0007669"/>
    <property type="project" value="InterPro"/>
</dbReference>
<dbReference type="InterPro" id="IPR036955">
    <property type="entry name" value="AP2/ERF_dom_sf"/>
</dbReference>
<evidence type="ECO:0000313" key="11">
    <source>
        <dbReference type="EnsemblPlants" id="KEH17838"/>
    </source>
</evidence>
<dbReference type="FunFam" id="3.30.730.10:FF:000001">
    <property type="entry name" value="Ethylene-responsive transcription factor 2"/>
    <property type="match status" value="1"/>
</dbReference>
<protein>
    <submittedName>
        <fullName evidence="9">AP2 domain class transcription factor</fullName>
    </submittedName>
    <submittedName>
        <fullName evidence="10">Putative transcription factor AP2-EREBP family</fullName>
    </submittedName>
</protein>
<evidence type="ECO:0000256" key="2">
    <source>
        <dbReference type="ARBA" id="ARBA00023015"/>
    </source>
</evidence>
<keyword evidence="12" id="KW-1185">Reference proteome</keyword>
<dbReference type="GO" id="GO:0003677">
    <property type="term" value="F:DNA binding"/>
    <property type="evidence" value="ECO:0007669"/>
    <property type="project" value="UniProtKB-KW"/>
</dbReference>
<feature type="compositionally biased region" description="Low complexity" evidence="7">
    <location>
        <begin position="51"/>
        <end position="70"/>
    </location>
</feature>
<dbReference type="KEGG" id="mtr:25500043"/>
<dbReference type="PANTHER" id="PTHR31190">
    <property type="entry name" value="DNA-BINDING DOMAIN"/>
    <property type="match status" value="1"/>
</dbReference>
<dbReference type="Proteomes" id="UP000002051">
    <property type="component" value="Chromosome 8"/>
</dbReference>
<sequence>MVKLESTTLESSDLAFLESIQRYLLEDHHDFNPLTAITTASHGIAPVINRTSPSSPTSSLSSDSNSTSKSKTLHCDASHSLPASREAHAPPCWQRYKGVRRRPWGKFAAEIRDPNKNGARVWLGTYESAEDAALAYDRAAFKMRGSKAKLNFPHLIDSDVSESMVVTAKRRAVELCSSSRVVLEPKRKMSRVSGYDSLL</sequence>
<dbReference type="InterPro" id="IPR044808">
    <property type="entry name" value="ERF_plant"/>
</dbReference>
<dbReference type="HOGENOM" id="CLU_058713_3_1_1"/>
<dbReference type="Pfam" id="PF00847">
    <property type="entry name" value="AP2"/>
    <property type="match status" value="1"/>
</dbReference>
<dbReference type="GO" id="GO:0003700">
    <property type="term" value="F:DNA-binding transcription factor activity"/>
    <property type="evidence" value="ECO:0007669"/>
    <property type="project" value="InterPro"/>
</dbReference>
<gene>
    <name evidence="11" type="primary">25500043</name>
    <name evidence="9" type="ordered locus">MTR_8g006815</name>
    <name evidence="10" type="ORF">MtrunA17_Chr8g0335311</name>
</gene>
<dbReference type="AlphaFoldDB" id="A0A072TLW7"/>
<evidence type="ECO:0000256" key="4">
    <source>
        <dbReference type="ARBA" id="ARBA00023163"/>
    </source>
</evidence>
<feature type="domain" description="AP2/ERF" evidence="8">
    <location>
        <begin position="95"/>
        <end position="153"/>
    </location>
</feature>
<evidence type="ECO:0000313" key="9">
    <source>
        <dbReference type="EMBL" id="KEH17838.1"/>
    </source>
</evidence>
<reference evidence="11" key="3">
    <citation type="submission" date="2015-04" db="UniProtKB">
        <authorList>
            <consortium name="EnsemblPlants"/>
        </authorList>
    </citation>
    <scope>IDENTIFICATION</scope>
    <source>
        <strain evidence="11">cv. Jemalong A17</strain>
    </source>
</reference>
<dbReference type="OrthoDB" id="552345at2759"/>
<keyword evidence="5" id="KW-0539">Nucleus</keyword>
<evidence type="ECO:0000256" key="6">
    <source>
        <dbReference type="ARBA" id="ARBA00024343"/>
    </source>
</evidence>
<feature type="region of interest" description="Disordered" evidence="7">
    <location>
        <begin position="47"/>
        <end position="84"/>
    </location>
</feature>
<comment type="subcellular location">
    <subcellularLocation>
        <location evidence="1">Nucleus</location>
    </subcellularLocation>
</comment>
<dbReference type="PANTHER" id="PTHR31190:SF102">
    <property type="entry name" value="AP2_ERF DOMAIN-CONTAINING PROTEIN"/>
    <property type="match status" value="1"/>
</dbReference>
<keyword evidence="3" id="KW-0238">DNA-binding</keyword>
<evidence type="ECO:0000256" key="3">
    <source>
        <dbReference type="ARBA" id="ARBA00023125"/>
    </source>
</evidence>
<comment type="similarity">
    <text evidence="6">Belongs to the AP2/ERF transcription factor family. ERF subfamily.</text>
</comment>
<dbReference type="PRINTS" id="PR00367">
    <property type="entry name" value="ETHRSPELEMNT"/>
</dbReference>
<reference evidence="9 12" key="2">
    <citation type="journal article" date="2014" name="BMC Genomics">
        <title>An improved genome release (version Mt4.0) for the model legume Medicago truncatula.</title>
        <authorList>
            <person name="Tang H."/>
            <person name="Krishnakumar V."/>
            <person name="Bidwell S."/>
            <person name="Rosen B."/>
            <person name="Chan A."/>
            <person name="Zhou S."/>
            <person name="Gentzbittel L."/>
            <person name="Childs K.L."/>
            <person name="Yandell M."/>
            <person name="Gundlach H."/>
            <person name="Mayer K.F."/>
            <person name="Schwartz D.C."/>
            <person name="Town C.D."/>
        </authorList>
    </citation>
    <scope>GENOME REANNOTATION</scope>
    <source>
        <strain evidence="9">A17</strain>
        <strain evidence="11 12">cv. Jemalong A17</strain>
    </source>
</reference>
<dbReference type="SUPFAM" id="SSF54171">
    <property type="entry name" value="DNA-binding domain"/>
    <property type="match status" value="1"/>
</dbReference>
<evidence type="ECO:0000256" key="5">
    <source>
        <dbReference type="ARBA" id="ARBA00023242"/>
    </source>
</evidence>
<dbReference type="Gramene" id="rna44590">
    <property type="protein sequence ID" value="RHN38632.1"/>
    <property type="gene ID" value="gene44590"/>
</dbReference>
<dbReference type="EnsemblPlants" id="KEH17838">
    <property type="protein sequence ID" value="KEH17838"/>
    <property type="gene ID" value="MTR_8g006815"/>
</dbReference>
<dbReference type="GO" id="GO:0005634">
    <property type="term" value="C:nucleus"/>
    <property type="evidence" value="ECO:0007669"/>
    <property type="project" value="UniProtKB-SubCell"/>
</dbReference>
<dbReference type="Gene3D" id="3.30.730.10">
    <property type="entry name" value="AP2/ERF domain"/>
    <property type="match status" value="1"/>
</dbReference>
<dbReference type="InterPro" id="IPR016177">
    <property type="entry name" value="DNA-bd_dom_sf"/>
</dbReference>
<dbReference type="CDD" id="cd00018">
    <property type="entry name" value="AP2"/>
    <property type="match status" value="1"/>
</dbReference>
<dbReference type="SMART" id="SM00380">
    <property type="entry name" value="AP2"/>
    <property type="match status" value="1"/>
</dbReference>
<evidence type="ECO:0000256" key="7">
    <source>
        <dbReference type="SAM" id="MobiDB-lite"/>
    </source>
</evidence>
<dbReference type="EMBL" id="PSQE01000008">
    <property type="protein sequence ID" value="RHN38632.1"/>
    <property type="molecule type" value="Genomic_DNA"/>
</dbReference>
<evidence type="ECO:0000259" key="8">
    <source>
        <dbReference type="PROSITE" id="PS51032"/>
    </source>
</evidence>